<comment type="cofactor">
    <cofactor evidence="6">
        <name>Mg(2+)</name>
        <dbReference type="ChEBI" id="CHEBI:18420"/>
    </cofactor>
    <cofactor evidence="6">
        <name>Mn(2+)</name>
        <dbReference type="ChEBI" id="CHEBI:29035"/>
    </cofactor>
    <text evidence="6">Mg(2+). Can also accept Mn(2+).</text>
</comment>
<dbReference type="PANTHER" id="PTHR21060">
    <property type="entry name" value="ACETATE KINASE"/>
    <property type="match status" value="1"/>
</dbReference>
<dbReference type="eggNOG" id="COG0282">
    <property type="taxonomic scope" value="Bacteria"/>
</dbReference>
<dbReference type="InterPro" id="IPR023865">
    <property type="entry name" value="Aliphatic_acid_kinase_CS"/>
</dbReference>
<feature type="binding site" evidence="6">
    <location>
        <position position="384"/>
    </location>
    <ligand>
        <name>Mg(2+)</name>
        <dbReference type="ChEBI" id="CHEBI:18420"/>
    </ligand>
</feature>
<dbReference type="STRING" id="1114972.FD35_GL002162"/>
<comment type="catalytic activity">
    <reaction evidence="6">
        <text>acetate + ATP = acetyl phosphate + ADP</text>
        <dbReference type="Rhea" id="RHEA:11352"/>
        <dbReference type="ChEBI" id="CHEBI:22191"/>
        <dbReference type="ChEBI" id="CHEBI:30089"/>
        <dbReference type="ChEBI" id="CHEBI:30616"/>
        <dbReference type="ChEBI" id="CHEBI:456216"/>
        <dbReference type="EC" id="2.7.2.1"/>
    </reaction>
</comment>
<dbReference type="RefSeq" id="WP_017262931.1">
    <property type="nucleotide sequence ID" value="NZ_AUAW01000006.1"/>
</dbReference>
<evidence type="ECO:0000313" key="8">
    <source>
        <dbReference type="EMBL" id="KRL56122.1"/>
    </source>
</evidence>
<dbReference type="SUPFAM" id="SSF53067">
    <property type="entry name" value="Actin-like ATPase domain"/>
    <property type="match status" value="2"/>
</dbReference>
<feature type="binding site" evidence="6">
    <location>
        <begin position="285"/>
        <end position="287"/>
    </location>
    <ligand>
        <name>ATP</name>
        <dbReference type="ChEBI" id="CHEBI:30616"/>
    </ligand>
</feature>
<keyword evidence="4 6" id="KW-0418">Kinase</keyword>
<dbReference type="HAMAP" id="MF_00020">
    <property type="entry name" value="Acetate_kinase"/>
    <property type="match status" value="1"/>
</dbReference>
<keyword evidence="5 6" id="KW-0067">ATP-binding</keyword>
<feature type="active site" description="Proton donor/acceptor" evidence="6">
    <location>
        <position position="153"/>
    </location>
</feature>
<keyword evidence="6" id="KW-0460">Magnesium</keyword>
<dbReference type="GO" id="GO:0008776">
    <property type="term" value="F:acetate kinase activity"/>
    <property type="evidence" value="ECO:0007669"/>
    <property type="project" value="UniProtKB-UniRule"/>
</dbReference>
<dbReference type="PROSITE" id="PS01076">
    <property type="entry name" value="ACETATE_KINASE_2"/>
    <property type="match status" value="1"/>
</dbReference>
<dbReference type="PROSITE" id="PS01075">
    <property type="entry name" value="ACETATE_KINASE_1"/>
    <property type="match status" value="1"/>
</dbReference>
<dbReference type="GO" id="GO:0000287">
    <property type="term" value="F:magnesium ion binding"/>
    <property type="evidence" value="ECO:0007669"/>
    <property type="project" value="UniProtKB-UniRule"/>
</dbReference>
<keyword evidence="6" id="KW-0479">Metal-binding</keyword>
<dbReference type="UniPathway" id="UPA00340">
    <property type="reaction ID" value="UER00458"/>
</dbReference>
<feature type="binding site" evidence="6">
    <location>
        <begin position="210"/>
        <end position="214"/>
    </location>
    <ligand>
        <name>ATP</name>
        <dbReference type="ChEBI" id="CHEBI:30616"/>
    </ligand>
</feature>
<protein>
    <recommendedName>
        <fullName evidence="6">Acetate kinase</fullName>
        <ecNumber evidence="6">2.7.2.1</ecNumber>
    </recommendedName>
    <alternativeName>
        <fullName evidence="6">Acetokinase</fullName>
    </alternativeName>
</protein>
<dbReference type="GO" id="GO:0006083">
    <property type="term" value="P:acetate metabolic process"/>
    <property type="evidence" value="ECO:0007669"/>
    <property type="project" value="TreeGrafter"/>
</dbReference>
<dbReference type="InterPro" id="IPR000890">
    <property type="entry name" value="Aliphatic_acid_kin_short-chain"/>
</dbReference>
<feature type="site" description="Transition state stabilizer" evidence="6">
    <location>
        <position position="185"/>
    </location>
</feature>
<dbReference type="NCBIfam" id="TIGR00016">
    <property type="entry name" value="ackA"/>
    <property type="match status" value="1"/>
</dbReference>
<dbReference type="Gene3D" id="3.30.420.40">
    <property type="match status" value="2"/>
</dbReference>
<dbReference type="OrthoDB" id="9802453at2"/>
<feature type="site" description="Transition state stabilizer" evidence="6">
    <location>
        <position position="243"/>
    </location>
</feature>
<comment type="similarity">
    <text evidence="1 6 7">Belongs to the acetokinase family.</text>
</comment>
<dbReference type="Proteomes" id="UP000051999">
    <property type="component" value="Unassembled WGS sequence"/>
</dbReference>
<evidence type="ECO:0000256" key="5">
    <source>
        <dbReference type="ARBA" id="ARBA00022840"/>
    </source>
</evidence>
<dbReference type="InterPro" id="IPR043129">
    <property type="entry name" value="ATPase_NBD"/>
</dbReference>
<comment type="caution">
    <text evidence="8">The sequence shown here is derived from an EMBL/GenBank/DDBJ whole genome shotgun (WGS) entry which is preliminary data.</text>
</comment>
<comment type="function">
    <text evidence="6">Catalyzes the formation of acetyl phosphate from acetate and ATP. Can also catalyze the reverse reaction.</text>
</comment>
<evidence type="ECO:0000256" key="1">
    <source>
        <dbReference type="ARBA" id="ARBA00008748"/>
    </source>
</evidence>
<dbReference type="EMBL" id="AZFF01000005">
    <property type="protein sequence ID" value="KRL56122.1"/>
    <property type="molecule type" value="Genomic_DNA"/>
</dbReference>
<comment type="pathway">
    <text evidence="6">Metabolic intermediate biosynthesis; acetyl-CoA biosynthesis; acetyl-CoA from acetate: step 1/2.</text>
</comment>
<dbReference type="InterPro" id="IPR004372">
    <property type="entry name" value="Ac/propionate_kinase"/>
</dbReference>
<dbReference type="EC" id="2.7.2.1" evidence="6"/>
<feature type="binding site" evidence="6">
    <location>
        <begin position="333"/>
        <end position="337"/>
    </location>
    <ligand>
        <name>ATP</name>
        <dbReference type="ChEBI" id="CHEBI:30616"/>
    </ligand>
</feature>
<evidence type="ECO:0000256" key="6">
    <source>
        <dbReference type="HAMAP-Rule" id="MF_00020"/>
    </source>
</evidence>
<dbReference type="Pfam" id="PF00871">
    <property type="entry name" value="Acetate_kinase"/>
    <property type="match status" value="1"/>
</dbReference>
<dbReference type="GO" id="GO:0005737">
    <property type="term" value="C:cytoplasm"/>
    <property type="evidence" value="ECO:0007669"/>
    <property type="project" value="UniProtKB-SubCell"/>
</dbReference>
<dbReference type="GO" id="GO:0006085">
    <property type="term" value="P:acetyl-CoA biosynthetic process"/>
    <property type="evidence" value="ECO:0007669"/>
    <property type="project" value="UniProtKB-UniRule"/>
</dbReference>
<dbReference type="AlphaFoldDB" id="A0A0R1RNW8"/>
<comment type="subcellular location">
    <subcellularLocation>
        <location evidence="6">Cytoplasm</location>
    </subcellularLocation>
</comment>
<organism evidence="8 9">
    <name type="scientific">Furfurilactobacillus rossiae DSM 15814</name>
    <dbReference type="NCBI Taxonomy" id="1114972"/>
    <lineage>
        <taxon>Bacteria</taxon>
        <taxon>Bacillati</taxon>
        <taxon>Bacillota</taxon>
        <taxon>Bacilli</taxon>
        <taxon>Lactobacillales</taxon>
        <taxon>Lactobacillaceae</taxon>
        <taxon>Furfurilactobacillus</taxon>
    </lineage>
</organism>
<dbReference type="GO" id="GO:0005524">
    <property type="term" value="F:ATP binding"/>
    <property type="evidence" value="ECO:0007669"/>
    <property type="project" value="UniProtKB-KW"/>
</dbReference>
<evidence type="ECO:0000256" key="7">
    <source>
        <dbReference type="RuleBase" id="RU003835"/>
    </source>
</evidence>
<accession>A0A0R1RNW8</accession>
<name>A0A0R1RNW8_9LACO</name>
<gene>
    <name evidence="6" type="primary">ackA</name>
    <name evidence="8" type="ORF">FD35_GL002162</name>
</gene>
<evidence type="ECO:0000256" key="4">
    <source>
        <dbReference type="ARBA" id="ARBA00022777"/>
    </source>
</evidence>
<dbReference type="PANTHER" id="PTHR21060:SF15">
    <property type="entry name" value="ACETATE KINASE-RELATED"/>
    <property type="match status" value="1"/>
</dbReference>
<sequence>MTHKVLAINSGSSSLKFKLYQMPSETVMADGQIERIGDPDAKLTLRYTPEGTQTQQKKTAQRPIVDHQAAVELVMNQLLENKIISSLDEIEGVGHRVSNGGSYYLKSVIVDDEVEQRIDELSSLSPLHNPVNLLGIKAFAQKLPHTKQVAVFDTSFNATIPLASALYPIPYEYYEKYGIKRFGFHGPSHQYIAEETAKLVPGLHRLISCHIGNGASISAIVDGKTVNNSMGFTPLAGLMMGTRSGDIDPQIIPFLEEHEHMDSEQIKDMLNEKSGVLGISGISNDLREIEDDAAEGNKRAQLALDMFVHQIVMYIGSYVADMNGVDAITFTAGVGEHSSTIRRMVVAHLGYLGIQLDEQKNDENAQFIQTSDSNVKVLVVRTDEEVVIARDVARLLHLES</sequence>
<reference evidence="8 9" key="1">
    <citation type="journal article" date="2015" name="Genome Announc.">
        <title>Expanding the biotechnology potential of lactobacilli through comparative genomics of 213 strains and associated genera.</title>
        <authorList>
            <person name="Sun Z."/>
            <person name="Harris H.M."/>
            <person name="McCann A."/>
            <person name="Guo C."/>
            <person name="Argimon S."/>
            <person name="Zhang W."/>
            <person name="Yang X."/>
            <person name="Jeffery I.B."/>
            <person name="Cooney J.C."/>
            <person name="Kagawa T.F."/>
            <person name="Liu W."/>
            <person name="Song Y."/>
            <person name="Salvetti E."/>
            <person name="Wrobel A."/>
            <person name="Rasinkangas P."/>
            <person name="Parkhill J."/>
            <person name="Rea M.C."/>
            <person name="O'Sullivan O."/>
            <person name="Ritari J."/>
            <person name="Douillard F.P."/>
            <person name="Paul Ross R."/>
            <person name="Yang R."/>
            <person name="Briner A.E."/>
            <person name="Felis G.E."/>
            <person name="de Vos W.M."/>
            <person name="Barrangou R."/>
            <person name="Klaenhammer T.R."/>
            <person name="Caufield P.W."/>
            <person name="Cui Y."/>
            <person name="Zhang H."/>
            <person name="O'Toole P.W."/>
        </authorList>
    </citation>
    <scope>NUCLEOTIDE SEQUENCE [LARGE SCALE GENOMIC DNA]</scope>
    <source>
        <strain evidence="8 9">DSM 15814</strain>
    </source>
</reference>
<dbReference type="CDD" id="cd24010">
    <property type="entry name" value="ASKHA_NBD_AcK_PK"/>
    <property type="match status" value="1"/>
</dbReference>
<feature type="binding site" evidence="6">
    <location>
        <position position="96"/>
    </location>
    <ligand>
        <name>substrate</name>
    </ligand>
</feature>
<evidence type="ECO:0000256" key="3">
    <source>
        <dbReference type="ARBA" id="ARBA00022741"/>
    </source>
</evidence>
<feature type="binding site" evidence="6">
    <location>
        <position position="9"/>
    </location>
    <ligand>
        <name>Mg(2+)</name>
        <dbReference type="ChEBI" id="CHEBI:18420"/>
    </ligand>
</feature>
<keyword evidence="3 6" id="KW-0547">Nucleotide-binding</keyword>
<evidence type="ECO:0000313" key="9">
    <source>
        <dbReference type="Proteomes" id="UP000051999"/>
    </source>
</evidence>
<dbReference type="PIRSF" id="PIRSF000722">
    <property type="entry name" value="Acetate_prop_kin"/>
    <property type="match status" value="1"/>
</dbReference>
<keyword evidence="2 6" id="KW-0808">Transferase</keyword>
<proteinExistence type="inferred from homology"/>
<keyword evidence="6" id="KW-0963">Cytoplasm</keyword>
<dbReference type="PRINTS" id="PR00471">
    <property type="entry name" value="ACETATEKNASE"/>
</dbReference>
<dbReference type="PATRIC" id="fig|1114972.6.peg.2212"/>
<comment type="subunit">
    <text evidence="6">Homodimer.</text>
</comment>
<keyword evidence="9" id="KW-1185">Reference proteome</keyword>
<evidence type="ECO:0000256" key="2">
    <source>
        <dbReference type="ARBA" id="ARBA00022679"/>
    </source>
</evidence>
<feature type="binding site" evidence="6">
    <location>
        <position position="16"/>
    </location>
    <ligand>
        <name>ATP</name>
        <dbReference type="ChEBI" id="CHEBI:30616"/>
    </ligand>
</feature>